<dbReference type="GO" id="GO:0003690">
    <property type="term" value="F:double-stranded DNA binding"/>
    <property type="evidence" value="ECO:0007669"/>
    <property type="project" value="InterPro"/>
</dbReference>
<dbReference type="InterPro" id="IPR009951">
    <property type="entry name" value="Host-nuc_inhib_Gam"/>
</dbReference>
<dbReference type="STRING" id="123822.B0188_03580"/>
<gene>
    <name evidence="2" type="ORF">B0188_03580</name>
</gene>
<dbReference type="EMBL" id="MUYB01000012">
    <property type="protein sequence ID" value="OOS05868.1"/>
    <property type="molecule type" value="Genomic_DNA"/>
</dbReference>
<accession>A0A1T0B6V0</accession>
<evidence type="ECO:0000313" key="3">
    <source>
        <dbReference type="Proteomes" id="UP000190023"/>
    </source>
</evidence>
<dbReference type="Pfam" id="PF07352">
    <property type="entry name" value="Phage_Mu_Gam"/>
    <property type="match status" value="1"/>
</dbReference>
<dbReference type="AlphaFoldDB" id="A0A1T0B6V0"/>
<proteinExistence type="predicted"/>
<dbReference type="OrthoDB" id="8141487at2"/>
<keyword evidence="3" id="KW-1185">Reference proteome</keyword>
<feature type="coiled-coil region" evidence="1">
    <location>
        <begin position="23"/>
        <end position="54"/>
    </location>
</feature>
<evidence type="ECO:0000313" key="2">
    <source>
        <dbReference type="EMBL" id="OOS05868.1"/>
    </source>
</evidence>
<dbReference type="SUPFAM" id="SSF161266">
    <property type="entry name" value="Gam-like"/>
    <property type="match status" value="1"/>
</dbReference>
<reference evidence="2 3" key="1">
    <citation type="submission" date="2017-02" db="EMBL/GenBank/DDBJ databases">
        <title>Draft genome sequence of Haemophilus felis CCUG 31170 type strain.</title>
        <authorList>
            <person name="Engstrom-Jakobsson H."/>
            <person name="Salva-Serra F."/>
            <person name="Thorell K."/>
            <person name="Gonzales-Siles L."/>
            <person name="Karlsson R."/>
            <person name="Boulund F."/>
            <person name="Engstrand L."/>
            <person name="Kristiansson E."/>
            <person name="Moore E."/>
        </authorList>
    </citation>
    <scope>NUCLEOTIDE SEQUENCE [LARGE SCALE GENOMIC DNA]</scope>
    <source>
        <strain evidence="2 3">CCUG 31170</strain>
    </source>
</reference>
<comment type="caution">
    <text evidence="2">The sequence shown here is derived from an EMBL/GenBank/DDBJ whole genome shotgun (WGS) entry which is preliminary data.</text>
</comment>
<dbReference type="Proteomes" id="UP000190023">
    <property type="component" value="Unassembled WGS sequence"/>
</dbReference>
<name>A0A1T0B6V0_9PAST</name>
<protein>
    <submittedName>
        <fullName evidence="2">Host-nuclease inhibitor protein Gam</fullName>
    </submittedName>
</protein>
<dbReference type="GO" id="GO:0042262">
    <property type="term" value="P:DNA protection"/>
    <property type="evidence" value="ECO:0007669"/>
    <property type="project" value="InterPro"/>
</dbReference>
<sequence>MAKKATRIKTDTHAVRLQSRDDVELAIKQIGDLQRQLEQTAIEQNNELAAITEKYAPKLTALKEQIEPVQQAVQAWCESRRDELTQNGKTKTGSFNTGEVQWRQRPPSVAIRGADSVIESLRTLGLVRFIRTKEEINKEAMLNEAELAATVAGVTIKKGVEDFVITPFEQDVKAA</sequence>
<keyword evidence="1" id="KW-0175">Coiled coil</keyword>
<organism evidence="2 3">
    <name type="scientific">[Haemophilus] felis</name>
    <dbReference type="NCBI Taxonomy" id="123822"/>
    <lineage>
        <taxon>Bacteria</taxon>
        <taxon>Pseudomonadati</taxon>
        <taxon>Pseudomonadota</taxon>
        <taxon>Gammaproteobacteria</taxon>
        <taxon>Pasteurellales</taxon>
        <taxon>Pasteurellaceae</taxon>
    </lineage>
</organism>
<evidence type="ECO:0000256" key="1">
    <source>
        <dbReference type="SAM" id="Coils"/>
    </source>
</evidence>
<dbReference type="Gene3D" id="1.20.5.170">
    <property type="match status" value="1"/>
</dbReference>